<evidence type="ECO:0000313" key="3">
    <source>
        <dbReference type="Proteomes" id="UP000823790"/>
    </source>
</evidence>
<organism evidence="2 3">
    <name type="scientific">Frateuria flava</name>
    <dbReference type="NCBI Taxonomy" id="2821489"/>
    <lineage>
        <taxon>Bacteria</taxon>
        <taxon>Pseudomonadati</taxon>
        <taxon>Pseudomonadota</taxon>
        <taxon>Gammaproteobacteria</taxon>
        <taxon>Lysobacterales</taxon>
        <taxon>Rhodanobacteraceae</taxon>
        <taxon>Frateuria</taxon>
    </lineage>
</organism>
<proteinExistence type="predicted"/>
<protein>
    <submittedName>
        <fullName evidence="2">Carboxypeptidase regulatory-like domain-containing protein</fullName>
    </submittedName>
</protein>
<accession>A0ABS4DLY9</accession>
<evidence type="ECO:0000256" key="1">
    <source>
        <dbReference type="SAM" id="SignalP"/>
    </source>
</evidence>
<gene>
    <name evidence="2" type="ORF">J7I44_07155</name>
</gene>
<keyword evidence="1" id="KW-0732">Signal</keyword>
<comment type="caution">
    <text evidence="2">The sequence shown here is derived from an EMBL/GenBank/DDBJ whole genome shotgun (WGS) entry which is preliminary data.</text>
</comment>
<reference evidence="2 3" key="1">
    <citation type="submission" date="2021-04" db="EMBL/GenBank/DDBJ databases">
        <authorList>
            <person name="Huq M.A."/>
        </authorList>
    </citation>
    <scope>NUCLEOTIDE SEQUENCE [LARGE SCALE GENOMIC DNA]</scope>
    <source>
        <strain evidence="2 3">MAH-13</strain>
    </source>
</reference>
<dbReference type="Proteomes" id="UP000823790">
    <property type="component" value="Unassembled WGS sequence"/>
</dbReference>
<dbReference type="InterPro" id="IPR013784">
    <property type="entry name" value="Carb-bd-like_fold"/>
</dbReference>
<feature type="chain" id="PRO_5047447777" evidence="1">
    <location>
        <begin position="39"/>
        <end position="128"/>
    </location>
</feature>
<dbReference type="SUPFAM" id="SSF49452">
    <property type="entry name" value="Starch-binding domain-like"/>
    <property type="match status" value="1"/>
</dbReference>
<feature type="signal peptide" evidence="1">
    <location>
        <begin position="1"/>
        <end position="38"/>
    </location>
</feature>
<sequence length="128" mass="13332">MNASFSIHPDASRRSLASKLAWVAVVGICAAGSGAAQAAVTTGRVFGHAPAGSTVQVASAEFGISRTIPVNAKGRYQVGWLPVGIYTVTVLDQGQPRAQHPSVQVYVDRGSRVDMECAYGRCSELAAN</sequence>
<dbReference type="EMBL" id="JAGJRS010000014">
    <property type="protein sequence ID" value="MBP1474072.1"/>
    <property type="molecule type" value="Genomic_DNA"/>
</dbReference>
<evidence type="ECO:0000313" key="2">
    <source>
        <dbReference type="EMBL" id="MBP1474072.1"/>
    </source>
</evidence>
<name>A0ABS4DLY9_9GAMM</name>
<keyword evidence="3" id="KW-1185">Reference proteome</keyword>
<dbReference type="RefSeq" id="WP_209618149.1">
    <property type="nucleotide sequence ID" value="NZ_JAGJRS010000014.1"/>
</dbReference>